<dbReference type="PANTHER" id="PTHR11835:SF34">
    <property type="entry name" value="ISOCITRATE DEHYDROGENASE [NAD] SUBUNIT ALPHA, MITOCHONDRIAL"/>
    <property type="match status" value="1"/>
</dbReference>
<dbReference type="EMBL" id="WHSB02000001">
    <property type="protein sequence ID" value="MCQ4629004.1"/>
    <property type="molecule type" value="Genomic_DNA"/>
</dbReference>
<dbReference type="SUPFAM" id="SSF53659">
    <property type="entry name" value="Isocitrate/Isopropylmalate dehydrogenase-like"/>
    <property type="match status" value="1"/>
</dbReference>
<dbReference type="Gene3D" id="3.40.718.10">
    <property type="entry name" value="Isopropylmalate Dehydrogenase"/>
    <property type="match status" value="1"/>
</dbReference>
<evidence type="ECO:0000313" key="6">
    <source>
        <dbReference type="Proteomes" id="UP000996601"/>
    </source>
</evidence>
<dbReference type="PROSITE" id="PS00470">
    <property type="entry name" value="IDH_IMDH"/>
    <property type="match status" value="1"/>
</dbReference>
<name>A0ABT1R1F0_9HYPH</name>
<organism evidence="5 6">
    <name type="scientific">Shinella lacus</name>
    <dbReference type="NCBI Taxonomy" id="2654216"/>
    <lineage>
        <taxon>Bacteria</taxon>
        <taxon>Pseudomonadati</taxon>
        <taxon>Pseudomonadota</taxon>
        <taxon>Alphaproteobacteria</taxon>
        <taxon>Hyphomicrobiales</taxon>
        <taxon>Rhizobiaceae</taxon>
        <taxon>Shinella</taxon>
    </lineage>
</organism>
<sequence>MKIAVLPGDGIGPEITDSTVSVLEAAAAQVGLALVLTSAYVGWKAYEATGSTLPAETLDVVDTHQALIVGPTFAGEYPKDDPVRGHPNGLLRRRFKLFANVRPVEAWPQFDPLVPDLSITVLRENTEGFYPDRNLAWGYGEFKPTEDVSLSLRVITKAASDRFARFSFDYARAAGEKRMSIIHKRTALPQTEGLFIDAFEALRPSYPDIDIDIVRVDTFSSSFPRDPQRFRIVATTNLFGDILSDQASGLAGGVGMAPSLNAGHDHAMAQAVHGTAPDIAGKDLANPSALILSTSLLMRWIFQKTGNEKCRDVSRIIDNGVRKTIERGIVPPDLGGKAGTKAFTAGIIETIKREAALQPA</sequence>
<evidence type="ECO:0000256" key="3">
    <source>
        <dbReference type="ARBA" id="ARBA00023002"/>
    </source>
</evidence>
<protein>
    <submittedName>
        <fullName evidence="5">Isocitrate/isopropylmalate dehydrogenase family protein</fullName>
    </submittedName>
</protein>
<evidence type="ECO:0000256" key="1">
    <source>
        <dbReference type="ARBA" id="ARBA00004496"/>
    </source>
</evidence>
<comment type="caution">
    <text evidence="5">The sequence shown here is derived from an EMBL/GenBank/DDBJ whole genome shotgun (WGS) entry which is preliminary data.</text>
</comment>
<dbReference type="InterPro" id="IPR024084">
    <property type="entry name" value="IsoPropMal-DH-like_dom"/>
</dbReference>
<evidence type="ECO:0000259" key="4">
    <source>
        <dbReference type="SMART" id="SM01329"/>
    </source>
</evidence>
<dbReference type="PANTHER" id="PTHR11835">
    <property type="entry name" value="DECARBOXYLATING DEHYDROGENASES-ISOCITRATE, ISOPROPYLMALATE, TARTRATE"/>
    <property type="match status" value="1"/>
</dbReference>
<accession>A0ABT1R1F0</accession>
<dbReference type="Proteomes" id="UP000996601">
    <property type="component" value="Unassembled WGS sequence"/>
</dbReference>
<comment type="similarity">
    <text evidence="2">Belongs to the isocitrate and isopropylmalate dehydrogenases family.</text>
</comment>
<keyword evidence="6" id="KW-1185">Reference proteome</keyword>
<dbReference type="Pfam" id="PF00180">
    <property type="entry name" value="Iso_dh"/>
    <property type="match status" value="1"/>
</dbReference>
<dbReference type="InterPro" id="IPR019818">
    <property type="entry name" value="IsoCit/isopropylmalate_DH_CS"/>
</dbReference>
<evidence type="ECO:0000256" key="2">
    <source>
        <dbReference type="ARBA" id="ARBA00007769"/>
    </source>
</evidence>
<keyword evidence="3" id="KW-0560">Oxidoreductase</keyword>
<dbReference type="SMART" id="SM01329">
    <property type="entry name" value="Iso_dh"/>
    <property type="match status" value="1"/>
</dbReference>
<feature type="domain" description="Isopropylmalate dehydrogenase-like" evidence="4">
    <location>
        <begin position="2"/>
        <end position="347"/>
    </location>
</feature>
<gene>
    <name evidence="5" type="ORF">GB927_003075</name>
</gene>
<dbReference type="RefSeq" id="WP_256115094.1">
    <property type="nucleotide sequence ID" value="NZ_WHSB02000001.1"/>
</dbReference>
<proteinExistence type="inferred from homology"/>
<comment type="subcellular location">
    <subcellularLocation>
        <location evidence="1">Cytoplasm</location>
    </subcellularLocation>
</comment>
<reference evidence="5" key="1">
    <citation type="submission" date="2021-07" db="EMBL/GenBank/DDBJ databases">
        <title>Shinella sp. nov., a novel member of the genus Shinella from water.</title>
        <authorList>
            <person name="Deng Y."/>
        </authorList>
    </citation>
    <scope>NUCLEOTIDE SEQUENCE</scope>
    <source>
        <strain evidence="5">CPCC 100929</strain>
    </source>
</reference>
<evidence type="ECO:0000313" key="5">
    <source>
        <dbReference type="EMBL" id="MCQ4629004.1"/>
    </source>
</evidence>